<dbReference type="CDD" id="cd00326">
    <property type="entry name" value="alpha_CA"/>
    <property type="match status" value="1"/>
</dbReference>
<feature type="chain" id="PRO_5045074555" evidence="2">
    <location>
        <begin position="23"/>
        <end position="402"/>
    </location>
</feature>
<dbReference type="SUPFAM" id="SSF51069">
    <property type="entry name" value="Carbonic anhydrase"/>
    <property type="match status" value="1"/>
</dbReference>
<gene>
    <name evidence="5" type="primary">LOC136080884</name>
</gene>
<reference evidence="5" key="1">
    <citation type="submission" date="2025-08" db="UniProtKB">
        <authorList>
            <consortium name="RefSeq"/>
        </authorList>
    </citation>
    <scope>IDENTIFICATION</scope>
</reference>
<organism evidence="4 5">
    <name type="scientific">Hydra vulgaris</name>
    <name type="common">Hydra</name>
    <name type="synonym">Hydra attenuata</name>
    <dbReference type="NCBI Taxonomy" id="6087"/>
    <lineage>
        <taxon>Eukaryota</taxon>
        <taxon>Metazoa</taxon>
        <taxon>Cnidaria</taxon>
        <taxon>Hydrozoa</taxon>
        <taxon>Hydroidolina</taxon>
        <taxon>Anthoathecata</taxon>
        <taxon>Aplanulata</taxon>
        <taxon>Hydridae</taxon>
        <taxon>Hydra</taxon>
    </lineage>
</organism>
<dbReference type="Proteomes" id="UP001652625">
    <property type="component" value="Chromosome 05"/>
</dbReference>
<dbReference type="InterPro" id="IPR001148">
    <property type="entry name" value="CA_dom"/>
</dbReference>
<dbReference type="GeneID" id="136080884"/>
<dbReference type="PANTHER" id="PTHR18952">
    <property type="entry name" value="CARBONIC ANHYDRASE"/>
    <property type="match status" value="1"/>
</dbReference>
<evidence type="ECO:0000259" key="3">
    <source>
        <dbReference type="PROSITE" id="PS51144"/>
    </source>
</evidence>
<dbReference type="PROSITE" id="PS51144">
    <property type="entry name" value="ALPHA_CA_2"/>
    <property type="match status" value="1"/>
</dbReference>
<name>A0ABM4BYM5_HYDVU</name>
<evidence type="ECO:0000313" key="4">
    <source>
        <dbReference type="Proteomes" id="UP001652625"/>
    </source>
</evidence>
<dbReference type="RefSeq" id="XP_065654333.1">
    <property type="nucleotide sequence ID" value="XM_065798261.1"/>
</dbReference>
<evidence type="ECO:0000256" key="1">
    <source>
        <dbReference type="ARBA" id="ARBA00010718"/>
    </source>
</evidence>
<dbReference type="SMART" id="SM01057">
    <property type="entry name" value="Carb_anhydrase"/>
    <property type="match status" value="1"/>
</dbReference>
<feature type="signal peptide" evidence="2">
    <location>
        <begin position="1"/>
        <end position="22"/>
    </location>
</feature>
<feature type="domain" description="Alpha-carbonic anhydrase" evidence="3">
    <location>
        <begin position="131"/>
        <end position="402"/>
    </location>
</feature>
<protein>
    <submittedName>
        <fullName evidence="5">Carbonic anhydrase 1-like isoform X1</fullName>
    </submittedName>
</protein>
<sequence length="402" mass="45817">MNNIFLQSFLIVAAVFTTTTVGLKDVNSNGEVVRYGCHFEENHCIKVINEKWCFSSKISSNEKVPCNSNEDCIESSECITLSESSETYNSLFRDQPQVSVRASPPSYEINVTLDRIKGIQKIHKSPARLLDGFSYKDDRLGPQNWFKMFPSCSPNQRQSPLNINTHEATRMADWSPVTIDFSPAETTYRDVLIDNFRNYLKLVIHDKLIKLKAPGLKNSYFLKEVYFRFGCESDRGSEHQIDGKKFPLEVQFLFWDNGAEVSGVKKDQVESRLAIVAVLLEEGDLHDNALITFDVLNEAIKTMGNKIDAKVKITDDLEKLFKGLLPDDIKTGHPYFYKYSGLISVPPCLQSVDWFVLADCCKLKVPSTFLQTLRELHSNLNGDLMCDNFRPIQQRINQGVLW</sequence>
<comment type="similarity">
    <text evidence="1">Belongs to the alpha-carbonic anhydrase family.</text>
</comment>
<evidence type="ECO:0000313" key="5">
    <source>
        <dbReference type="RefSeq" id="XP_065654333.1"/>
    </source>
</evidence>
<dbReference type="InterPro" id="IPR023561">
    <property type="entry name" value="Carbonic_anhydrase_a-class"/>
</dbReference>
<dbReference type="PANTHER" id="PTHR18952:SF208">
    <property type="entry name" value="CARBONIC ANHYDRASE XA-RELATED"/>
    <property type="match status" value="1"/>
</dbReference>
<keyword evidence="2" id="KW-0732">Signal</keyword>
<dbReference type="Pfam" id="PF00194">
    <property type="entry name" value="Carb_anhydrase"/>
    <property type="match status" value="1"/>
</dbReference>
<dbReference type="Gene3D" id="3.10.200.10">
    <property type="entry name" value="Alpha carbonic anhydrase"/>
    <property type="match status" value="1"/>
</dbReference>
<dbReference type="InterPro" id="IPR036398">
    <property type="entry name" value="CA_dom_sf"/>
</dbReference>
<evidence type="ECO:0000256" key="2">
    <source>
        <dbReference type="SAM" id="SignalP"/>
    </source>
</evidence>
<proteinExistence type="inferred from homology"/>
<accession>A0ABM4BYM5</accession>
<keyword evidence="4" id="KW-1185">Reference proteome</keyword>